<dbReference type="PATRIC" id="fig|33050.5.peg.1469"/>
<dbReference type="InterPro" id="IPR026264">
    <property type="entry name" value="VirB8/PtlE"/>
</dbReference>
<dbReference type="KEGG" id="smag:AN936_07060"/>
<keyword evidence="3 5" id="KW-1133">Transmembrane helix</keyword>
<reference evidence="7 8" key="1">
    <citation type="journal article" date="2015" name="Genome Announc.">
        <title>Complete Genome Sequence of Polypropylene Glycol- and Polyethylene Glycol-Degrading Sphingopyxis macrogoltabida Strain EY-1.</title>
        <authorList>
            <person name="Ohtsubo Y."/>
            <person name="Nagata Y."/>
            <person name="Numata M."/>
            <person name="Tsuchikane K."/>
            <person name="Hosoyama A."/>
            <person name="Yamazoe A."/>
            <person name="Tsuda M."/>
            <person name="Fujita N."/>
            <person name="Kawai F."/>
        </authorList>
    </citation>
    <scope>NUCLEOTIDE SEQUENCE [LARGE SCALE GENOMIC DNA]</scope>
    <source>
        <strain evidence="7 8">EY-1</strain>
    </source>
</reference>
<evidence type="ECO:0000256" key="5">
    <source>
        <dbReference type="SAM" id="Phobius"/>
    </source>
</evidence>
<accession>A0A0N9UYI0</accession>
<dbReference type="GO" id="GO:0030255">
    <property type="term" value="P:protein secretion by the type IV secretion system"/>
    <property type="evidence" value="ECO:0007669"/>
    <property type="project" value="InterPro"/>
</dbReference>
<dbReference type="Proteomes" id="UP000058074">
    <property type="component" value="Chromosome"/>
</dbReference>
<dbReference type="AlphaFoldDB" id="A0A0N9UYI0"/>
<keyword evidence="2 5" id="KW-0812">Transmembrane</keyword>
<evidence type="ECO:0000313" key="8">
    <source>
        <dbReference type="Proteomes" id="UP000058074"/>
    </source>
</evidence>
<name>A0A0N9UYI0_SPHMC</name>
<gene>
    <name evidence="7" type="ORF">AN936_07060</name>
</gene>
<keyword evidence="4 5" id="KW-0472">Membrane</keyword>
<feature type="transmembrane region" description="Helical" evidence="5">
    <location>
        <begin position="35"/>
        <end position="57"/>
    </location>
</feature>
<dbReference type="GO" id="GO:0016020">
    <property type="term" value="C:membrane"/>
    <property type="evidence" value="ECO:0007669"/>
    <property type="project" value="UniProtKB-SubCell"/>
</dbReference>
<evidence type="ECO:0000256" key="1">
    <source>
        <dbReference type="ARBA" id="ARBA00004167"/>
    </source>
</evidence>
<dbReference type="InterPro" id="IPR032710">
    <property type="entry name" value="NTF2-like_dom_sf"/>
</dbReference>
<dbReference type="OrthoDB" id="7366154at2"/>
<dbReference type="Gene3D" id="3.10.450.230">
    <property type="entry name" value="VirB8 protein"/>
    <property type="match status" value="1"/>
</dbReference>
<dbReference type="InterPro" id="IPR007430">
    <property type="entry name" value="VirB8"/>
</dbReference>
<proteinExistence type="predicted"/>
<dbReference type="EMBL" id="CP012700">
    <property type="protein sequence ID" value="ALH80129.1"/>
    <property type="molecule type" value="Genomic_DNA"/>
</dbReference>
<organism evidence="7 8">
    <name type="scientific">Sphingopyxis macrogoltabida</name>
    <name type="common">Sphingomonas macrogoltabidus</name>
    <dbReference type="NCBI Taxonomy" id="33050"/>
    <lineage>
        <taxon>Bacteria</taxon>
        <taxon>Pseudomonadati</taxon>
        <taxon>Pseudomonadota</taxon>
        <taxon>Alphaproteobacteria</taxon>
        <taxon>Sphingomonadales</taxon>
        <taxon>Sphingomonadaceae</taxon>
        <taxon>Sphingopyxis</taxon>
    </lineage>
</organism>
<evidence type="ECO:0000313" key="7">
    <source>
        <dbReference type="EMBL" id="ALH80129.1"/>
    </source>
</evidence>
<evidence type="ECO:0000256" key="4">
    <source>
        <dbReference type="ARBA" id="ARBA00023136"/>
    </source>
</evidence>
<comment type="subcellular location">
    <subcellularLocation>
        <location evidence="1">Membrane</location>
        <topology evidence="1">Single-pass membrane protein</topology>
    </subcellularLocation>
</comment>
<feature type="domain" description="Bacterial virulence protein VirB8" evidence="6">
    <location>
        <begin position="18"/>
        <end position="223"/>
    </location>
</feature>
<dbReference type="CDD" id="cd16424">
    <property type="entry name" value="VirB8"/>
    <property type="match status" value="1"/>
</dbReference>
<sequence>MAGGVTDRQDLKAYFSEAASWDHDRLIAANRSKRLAWIIAGMAGSLAVTAVAAVAMLTPLKTVAPYVITVDKATGASEIAAPLTGDRQITYNEAVAKYFLADYVRNREGWIPQARREFFEGVLAMSSRDEQARWTAFYAKDNPQSPQSVFTDLDTVFIAIKSVTFVSKNVAQIRFTKTLQRGASTIDTPAIATMTYDTTDTPTTEQQRFKNPLGLEVQSYRADLEVTQ</sequence>
<protein>
    <submittedName>
        <fullName evidence="7">Conjugal transfer protein TraJ</fullName>
    </submittedName>
</protein>
<evidence type="ECO:0000256" key="3">
    <source>
        <dbReference type="ARBA" id="ARBA00022989"/>
    </source>
</evidence>
<evidence type="ECO:0000256" key="2">
    <source>
        <dbReference type="ARBA" id="ARBA00022692"/>
    </source>
</evidence>
<dbReference type="SUPFAM" id="SSF54427">
    <property type="entry name" value="NTF2-like"/>
    <property type="match status" value="1"/>
</dbReference>
<dbReference type="PIRSF" id="PIRSF003299">
    <property type="entry name" value="VirB8_PtlE"/>
    <property type="match status" value="1"/>
</dbReference>
<dbReference type="Pfam" id="PF04335">
    <property type="entry name" value="VirB8"/>
    <property type="match status" value="1"/>
</dbReference>
<evidence type="ECO:0000259" key="6">
    <source>
        <dbReference type="Pfam" id="PF04335"/>
    </source>
</evidence>